<evidence type="ECO:0000256" key="1">
    <source>
        <dbReference type="SAM" id="SignalP"/>
    </source>
</evidence>
<comment type="caution">
    <text evidence="2">The sequence shown here is derived from an EMBL/GenBank/DDBJ whole genome shotgun (WGS) entry which is preliminary data.</text>
</comment>
<keyword evidence="3" id="KW-1185">Reference proteome</keyword>
<accession>A0ABU2Y546</accession>
<evidence type="ECO:0000313" key="2">
    <source>
        <dbReference type="EMBL" id="MDT0552779.1"/>
    </source>
</evidence>
<feature type="signal peptide" evidence="1">
    <location>
        <begin position="1"/>
        <end position="24"/>
    </location>
</feature>
<feature type="chain" id="PRO_5046235877" evidence="1">
    <location>
        <begin position="25"/>
        <end position="344"/>
    </location>
</feature>
<evidence type="ECO:0000313" key="3">
    <source>
        <dbReference type="Proteomes" id="UP001252186"/>
    </source>
</evidence>
<proteinExistence type="predicted"/>
<dbReference type="EMBL" id="JAVRHV010000002">
    <property type="protein sequence ID" value="MDT0552779.1"/>
    <property type="molecule type" value="Genomic_DNA"/>
</dbReference>
<sequence length="344" mass="38904">MKNPSLLIILSILALFIFAPTAKSQTIDSAQIGKEYPYILPILGKKAYAKGYELQMPFGVMLGSVFNKQGIVIDDFEMAISDDGTVPENYFGLDGILDFGPSEGRINTINARVDAWILPFFSVGGYYGQVWGEQDISFSVLGSDLITSTTDIEGKYYGLNLLAVAPLGPVNIAADYSWSWTTNSRLDKPVLVNVSGVRIIRRIMTKKKGRFWAIWGGAQFQKLDSQTSGNIAFDEALGITEEDKQYIDDTWDSFRDGNTPNGNGDYWDDLGPLEKLRAEATYNLVRGVVDTDVYYKFNKQLEYEWNMLLGFNYQHNERWQFRGEYGFLKSKQQLMLSLNYRFGL</sequence>
<name>A0ABU2Y546_9FLAO</name>
<protein>
    <submittedName>
        <fullName evidence="2">Uncharacterized protein</fullName>
    </submittedName>
</protein>
<gene>
    <name evidence="2" type="ORF">RM519_05940</name>
</gene>
<dbReference type="RefSeq" id="WP_311592714.1">
    <property type="nucleotide sequence ID" value="NZ_JAVRHV010000002.1"/>
</dbReference>
<keyword evidence="1" id="KW-0732">Signal</keyword>
<organism evidence="2 3">
    <name type="scientific">Urechidicola vernalis</name>
    <dbReference type="NCBI Taxonomy" id="3075600"/>
    <lineage>
        <taxon>Bacteria</taxon>
        <taxon>Pseudomonadati</taxon>
        <taxon>Bacteroidota</taxon>
        <taxon>Flavobacteriia</taxon>
        <taxon>Flavobacteriales</taxon>
        <taxon>Flavobacteriaceae</taxon>
        <taxon>Urechidicola</taxon>
    </lineage>
</organism>
<dbReference type="Proteomes" id="UP001252186">
    <property type="component" value="Unassembled WGS sequence"/>
</dbReference>
<reference evidence="2 3" key="1">
    <citation type="submission" date="2023-09" db="EMBL/GenBank/DDBJ databases">
        <authorList>
            <person name="Rey-Velasco X."/>
        </authorList>
    </citation>
    <scope>NUCLEOTIDE SEQUENCE [LARGE SCALE GENOMIC DNA]</scope>
    <source>
        <strain evidence="2 3">P050</strain>
    </source>
</reference>